<accession>A0ACC0NBX6</accession>
<proteinExistence type="predicted"/>
<reference evidence="1" key="1">
    <citation type="submission" date="2022-02" db="EMBL/GenBank/DDBJ databases">
        <title>Plant Genome Project.</title>
        <authorList>
            <person name="Zhang R.-G."/>
        </authorList>
    </citation>
    <scope>NUCLEOTIDE SEQUENCE</scope>
    <source>
        <strain evidence="1">AT1</strain>
    </source>
</reference>
<evidence type="ECO:0000313" key="1">
    <source>
        <dbReference type="EMBL" id="KAI8550725.1"/>
    </source>
</evidence>
<comment type="caution">
    <text evidence="1">The sequence shown here is derived from an EMBL/GenBank/DDBJ whole genome shotgun (WGS) entry which is preliminary data.</text>
</comment>
<protein>
    <submittedName>
        <fullName evidence="1">Uncharacterized protein</fullName>
    </submittedName>
</protein>
<organism evidence="1 2">
    <name type="scientific">Rhododendron molle</name>
    <name type="common">Chinese azalea</name>
    <name type="synonym">Azalea mollis</name>
    <dbReference type="NCBI Taxonomy" id="49168"/>
    <lineage>
        <taxon>Eukaryota</taxon>
        <taxon>Viridiplantae</taxon>
        <taxon>Streptophyta</taxon>
        <taxon>Embryophyta</taxon>
        <taxon>Tracheophyta</taxon>
        <taxon>Spermatophyta</taxon>
        <taxon>Magnoliopsida</taxon>
        <taxon>eudicotyledons</taxon>
        <taxon>Gunneridae</taxon>
        <taxon>Pentapetalae</taxon>
        <taxon>asterids</taxon>
        <taxon>Ericales</taxon>
        <taxon>Ericaceae</taxon>
        <taxon>Ericoideae</taxon>
        <taxon>Rhodoreae</taxon>
        <taxon>Rhododendron</taxon>
    </lineage>
</organism>
<evidence type="ECO:0000313" key="2">
    <source>
        <dbReference type="Proteomes" id="UP001062846"/>
    </source>
</evidence>
<name>A0ACC0NBX6_RHOML</name>
<keyword evidence="2" id="KW-1185">Reference proteome</keyword>
<dbReference type="Proteomes" id="UP001062846">
    <property type="component" value="Chromosome 6"/>
</dbReference>
<gene>
    <name evidence="1" type="ORF">RHMOL_Rhmol06G0130000</name>
</gene>
<dbReference type="EMBL" id="CM046393">
    <property type="protein sequence ID" value="KAI8550725.1"/>
    <property type="molecule type" value="Genomic_DNA"/>
</dbReference>
<sequence>MLNLQERGDKKLARTPIDYAMNGRERDSDSLLKPITKILLGVAVITFMIVFVMKESPEWMQKLNLSGGRVPPWILACAVIVFTRLSKRTRDFLKRQGT</sequence>